<dbReference type="InterPro" id="IPR027275">
    <property type="entry name" value="PRC-brl_dom"/>
</dbReference>
<feature type="domain" description="PRC-barrel" evidence="1">
    <location>
        <begin position="93"/>
        <end position="153"/>
    </location>
</feature>
<evidence type="ECO:0000313" key="3">
    <source>
        <dbReference type="Proteomes" id="UP000198577"/>
    </source>
</evidence>
<reference evidence="2 3" key="1">
    <citation type="submission" date="2016-10" db="EMBL/GenBank/DDBJ databases">
        <authorList>
            <person name="de Groot N.N."/>
        </authorList>
    </citation>
    <scope>NUCLEOTIDE SEQUENCE [LARGE SCALE GENOMIC DNA]</scope>
    <source>
        <strain evidence="2 3">DSM 20678</strain>
    </source>
</reference>
<gene>
    <name evidence="2" type="ORF">SAMN05444406_12217</name>
</gene>
<sequence length="246" mass="27445">MKGRHEIEGLPLICVREGIECGRVRDLLVDCSEGKVHSLIIEDEEWYLGAKLLPFDKVLGMGRHAVITETRENILPFSQVKEAPDLIRRGMGLIGARVYTQNGEYIGNVKEYYFNEGDGRVVKCELIRENQERFELDAAQIVTYGKGILVVRNGVSETAADESKGLPQEVYKSAGNADDEQFKDKGSSLFEQKQRRFLIGKKVTKRIISESGELLAAEGDIVTEELIDKVKAGGKLVELTMNIEAV</sequence>
<dbReference type="Proteomes" id="UP000198577">
    <property type="component" value="Unassembled WGS sequence"/>
</dbReference>
<dbReference type="Pfam" id="PF05239">
    <property type="entry name" value="PRC"/>
    <property type="match status" value="2"/>
</dbReference>
<feature type="domain" description="PRC-barrel" evidence="1">
    <location>
        <begin position="4"/>
        <end position="65"/>
    </location>
</feature>
<accession>A0A1I5X6G3</accession>
<dbReference type="STRING" id="937334.SAMN05444406_12217"/>
<organism evidence="2 3">
    <name type="scientific">Caldicoprobacter faecalis</name>
    <dbReference type="NCBI Taxonomy" id="937334"/>
    <lineage>
        <taxon>Bacteria</taxon>
        <taxon>Bacillati</taxon>
        <taxon>Bacillota</taxon>
        <taxon>Clostridia</taxon>
        <taxon>Caldicoprobacterales</taxon>
        <taxon>Caldicoprobacteraceae</taxon>
        <taxon>Caldicoprobacter</taxon>
    </lineage>
</organism>
<dbReference type="SUPFAM" id="SSF50346">
    <property type="entry name" value="PRC-barrel domain"/>
    <property type="match status" value="2"/>
</dbReference>
<protein>
    <submittedName>
        <fullName evidence="2">Uncharacterized protein YrrD, contains PRC-barrel domain</fullName>
    </submittedName>
</protein>
<dbReference type="EMBL" id="FOXR01000022">
    <property type="protein sequence ID" value="SFQ27227.1"/>
    <property type="molecule type" value="Genomic_DNA"/>
</dbReference>
<evidence type="ECO:0000313" key="2">
    <source>
        <dbReference type="EMBL" id="SFQ27227.1"/>
    </source>
</evidence>
<keyword evidence="3" id="KW-1185">Reference proteome</keyword>
<dbReference type="RefSeq" id="WP_025747756.1">
    <property type="nucleotide sequence ID" value="NZ_FOXR01000022.1"/>
</dbReference>
<name>A0A1I5X6G3_9FIRM</name>
<evidence type="ECO:0000259" key="1">
    <source>
        <dbReference type="Pfam" id="PF05239"/>
    </source>
</evidence>
<dbReference type="InterPro" id="IPR011033">
    <property type="entry name" value="PRC_barrel-like_sf"/>
</dbReference>
<dbReference type="AlphaFoldDB" id="A0A1I5X6G3"/>
<dbReference type="Gene3D" id="2.30.30.240">
    <property type="entry name" value="PRC-barrel domain"/>
    <property type="match status" value="1"/>
</dbReference>
<proteinExistence type="predicted"/>